<evidence type="ECO:0000256" key="1">
    <source>
        <dbReference type="SAM" id="MobiDB-lite"/>
    </source>
</evidence>
<feature type="domain" description="Retrotransposon gag" evidence="2">
    <location>
        <begin position="110"/>
        <end position="184"/>
    </location>
</feature>
<feature type="region of interest" description="Disordered" evidence="1">
    <location>
        <begin position="217"/>
        <end position="237"/>
    </location>
</feature>
<feature type="compositionally biased region" description="Polar residues" evidence="1">
    <location>
        <begin position="217"/>
        <end position="235"/>
    </location>
</feature>
<evidence type="ECO:0000313" key="3">
    <source>
        <dbReference type="EMBL" id="TKS06762.1"/>
    </source>
</evidence>
<reference evidence="3" key="1">
    <citation type="submission" date="2018-10" db="EMBL/GenBank/DDBJ databases">
        <title>Population genomic analysis revealed the cold adaptation of white poplar.</title>
        <authorList>
            <person name="Liu Y.-J."/>
        </authorList>
    </citation>
    <scope>NUCLEOTIDE SEQUENCE [LARGE SCALE GENOMIC DNA]</scope>
    <source>
        <strain evidence="3">PAL-ZL1</strain>
    </source>
</reference>
<evidence type="ECO:0000259" key="2">
    <source>
        <dbReference type="Pfam" id="PF03732"/>
    </source>
</evidence>
<feature type="region of interest" description="Disordered" evidence="1">
    <location>
        <begin position="85"/>
        <end position="107"/>
    </location>
</feature>
<dbReference type="EMBL" id="RCHU01000338">
    <property type="protein sequence ID" value="TKS06762.1"/>
    <property type="molecule type" value="Genomic_DNA"/>
</dbReference>
<protein>
    <recommendedName>
        <fullName evidence="2">Retrotransposon gag domain-containing protein</fullName>
    </recommendedName>
</protein>
<dbReference type="InterPro" id="IPR005162">
    <property type="entry name" value="Retrotrans_gag_dom"/>
</dbReference>
<sequence>MPPETRSQDLKKLEDSFEVANKEQSARHTQVLTQLETYGQPLHATKVTQDNKIEELKELISGIAYQQSTLLQRMQTSALERSPMKTHQDFPHRGSTSNAGYSGEEGSHSYKNFTKSVRGRVVTWEEYTEAMCGQFGGHQDPLEELMELRQTCSLKTYIQEFDVLWNKTDISERQAMVFFIGGLEIEIKNPVKMFDPKAPRQAYNLARLQDNTLSYRRSQPQSHQTLPKYTHQTIPSSPPLNKILSYLIQDRQ</sequence>
<gene>
    <name evidence="3" type="ORF">D5086_0000119590</name>
</gene>
<proteinExistence type="predicted"/>
<accession>A0A4U5Q9X4</accession>
<comment type="caution">
    <text evidence="3">The sequence shown here is derived from an EMBL/GenBank/DDBJ whole genome shotgun (WGS) entry which is preliminary data.</text>
</comment>
<organism evidence="3">
    <name type="scientific">Populus alba</name>
    <name type="common">White poplar</name>
    <dbReference type="NCBI Taxonomy" id="43335"/>
    <lineage>
        <taxon>Eukaryota</taxon>
        <taxon>Viridiplantae</taxon>
        <taxon>Streptophyta</taxon>
        <taxon>Embryophyta</taxon>
        <taxon>Tracheophyta</taxon>
        <taxon>Spermatophyta</taxon>
        <taxon>Magnoliopsida</taxon>
        <taxon>eudicotyledons</taxon>
        <taxon>Gunneridae</taxon>
        <taxon>Pentapetalae</taxon>
        <taxon>rosids</taxon>
        <taxon>fabids</taxon>
        <taxon>Malpighiales</taxon>
        <taxon>Salicaceae</taxon>
        <taxon>Saliceae</taxon>
        <taxon>Populus</taxon>
    </lineage>
</organism>
<dbReference type="Pfam" id="PF03732">
    <property type="entry name" value="Retrotrans_gag"/>
    <property type="match status" value="1"/>
</dbReference>
<dbReference type="AlphaFoldDB" id="A0A4U5Q9X4"/>
<name>A0A4U5Q9X4_POPAL</name>